<sequence length="405" mass="45958">MKKVILFLIVFSLTLFAQWKKIEEIQYPYIYSALFSGDDIYVGGDSLYISRDRGLSWNSVCPTNQPIEITALYKIENVLFLGTYGEGVFLSSDNGENWVQFNSGLGIFANYAKKFISSGDTIFYGTDGGGVYFYKLNTDSWQAYNENLPDNIAWSTNDIVISGNNILLSAGASGFYYIRPKGSSAWIEKRLVSPTGGYTTPNTFLPFNEIVFTGSRAGIFRSYDNGDNFEYVGINALPLNVVSFVDQGNRVYAGLTRANDFFVWYSDDDGSTWNPLYHEFHYLRKLFIYDNKIWAATNDGLYYTELSPSYIEPDLTVNKFTLEQNYPNPFNPGTRISWQSAVSSWLTIKLYDIMGREVETIVNGYYEAGSHSTLYIVNSSLPSGIYYYRLKADNITLTKKMVLLK</sequence>
<dbReference type="Gene3D" id="2.130.10.10">
    <property type="entry name" value="YVTN repeat-like/Quinoprotein amine dehydrogenase"/>
    <property type="match status" value="1"/>
</dbReference>
<dbReference type="InterPro" id="IPR015943">
    <property type="entry name" value="WD40/YVTN_repeat-like_dom_sf"/>
</dbReference>
<dbReference type="Pfam" id="PF18962">
    <property type="entry name" value="Por_Secre_tail"/>
    <property type="match status" value="1"/>
</dbReference>
<reference evidence="2" key="1">
    <citation type="journal article" date="2020" name="mSystems">
        <title>Genome- and Community-Level Interaction Insights into Carbon Utilization and Element Cycling Functions of Hydrothermarchaeota in Hydrothermal Sediment.</title>
        <authorList>
            <person name="Zhou Z."/>
            <person name="Liu Y."/>
            <person name="Xu W."/>
            <person name="Pan J."/>
            <person name="Luo Z.H."/>
            <person name="Li M."/>
        </authorList>
    </citation>
    <scope>NUCLEOTIDE SEQUENCE [LARGE SCALE GENOMIC DNA]</scope>
    <source>
        <strain evidence="2">SpSt-479</strain>
    </source>
</reference>
<comment type="caution">
    <text evidence="2">The sequence shown here is derived from an EMBL/GenBank/DDBJ whole genome shotgun (WGS) entry which is preliminary data.</text>
</comment>
<gene>
    <name evidence="2" type="ORF">ENS31_14290</name>
</gene>
<protein>
    <submittedName>
        <fullName evidence="2">T9SS type A sorting domain-containing protein</fullName>
    </submittedName>
</protein>
<proteinExistence type="predicted"/>
<dbReference type="InterPro" id="IPR026444">
    <property type="entry name" value="Secre_tail"/>
</dbReference>
<dbReference type="EMBL" id="DSUJ01000011">
    <property type="protein sequence ID" value="HFI92685.1"/>
    <property type="molecule type" value="Genomic_DNA"/>
</dbReference>
<evidence type="ECO:0000313" key="2">
    <source>
        <dbReference type="EMBL" id="HFI92685.1"/>
    </source>
</evidence>
<evidence type="ECO:0000259" key="1">
    <source>
        <dbReference type="Pfam" id="PF18962"/>
    </source>
</evidence>
<dbReference type="NCBIfam" id="TIGR04183">
    <property type="entry name" value="Por_Secre_tail"/>
    <property type="match status" value="1"/>
</dbReference>
<dbReference type="SUPFAM" id="SSF110296">
    <property type="entry name" value="Oligoxyloglucan reducing end-specific cellobiohydrolase"/>
    <property type="match status" value="2"/>
</dbReference>
<organism evidence="2">
    <name type="scientific">Ignavibacterium album</name>
    <dbReference type="NCBI Taxonomy" id="591197"/>
    <lineage>
        <taxon>Bacteria</taxon>
        <taxon>Pseudomonadati</taxon>
        <taxon>Ignavibacteriota</taxon>
        <taxon>Ignavibacteria</taxon>
        <taxon>Ignavibacteriales</taxon>
        <taxon>Ignavibacteriaceae</taxon>
        <taxon>Ignavibacterium</taxon>
    </lineage>
</organism>
<feature type="domain" description="Secretion system C-terminal sorting" evidence="1">
    <location>
        <begin position="326"/>
        <end position="402"/>
    </location>
</feature>
<name>A0A7V2ZMI4_9BACT</name>
<dbReference type="AlphaFoldDB" id="A0A7V2ZMI4"/>
<accession>A0A7V2ZMI4</accession>